<accession>Q0UTR9</accession>
<dbReference type="InParanoid" id="Q0UTR9"/>
<dbReference type="EMBL" id="CH445331">
    <property type="protein sequence ID" value="EAT87236.1"/>
    <property type="molecule type" value="Genomic_DNA"/>
</dbReference>
<dbReference type="Proteomes" id="UP000001055">
    <property type="component" value="Unassembled WGS sequence"/>
</dbReference>
<evidence type="ECO:0000313" key="1">
    <source>
        <dbReference type="EMBL" id="EAT87236.1"/>
    </source>
</evidence>
<evidence type="ECO:0000313" key="2">
    <source>
        <dbReference type="Proteomes" id="UP000001055"/>
    </source>
</evidence>
<reference evidence="2" key="1">
    <citation type="journal article" date="2007" name="Plant Cell">
        <title>Dothideomycete-plant interactions illuminated by genome sequencing and EST analysis of the wheat pathogen Stagonospora nodorum.</title>
        <authorList>
            <person name="Hane J.K."/>
            <person name="Lowe R.G."/>
            <person name="Solomon P.S."/>
            <person name="Tan K.C."/>
            <person name="Schoch C.L."/>
            <person name="Spatafora J.W."/>
            <person name="Crous P.W."/>
            <person name="Kodira C."/>
            <person name="Birren B.W."/>
            <person name="Galagan J.E."/>
            <person name="Torriani S.F."/>
            <person name="McDonald B.A."/>
            <person name="Oliver R.P."/>
        </authorList>
    </citation>
    <scope>NUCLEOTIDE SEQUENCE [LARGE SCALE GENOMIC DNA]</scope>
    <source>
        <strain evidence="2">SN15 / ATCC MYA-4574 / FGSC 10173</strain>
    </source>
</reference>
<dbReference type="KEGG" id="pno:SNOG_04845"/>
<organism evidence="1 2">
    <name type="scientific">Phaeosphaeria nodorum (strain SN15 / ATCC MYA-4574 / FGSC 10173)</name>
    <name type="common">Glume blotch fungus</name>
    <name type="synonym">Parastagonospora nodorum</name>
    <dbReference type="NCBI Taxonomy" id="321614"/>
    <lineage>
        <taxon>Eukaryota</taxon>
        <taxon>Fungi</taxon>
        <taxon>Dikarya</taxon>
        <taxon>Ascomycota</taxon>
        <taxon>Pezizomycotina</taxon>
        <taxon>Dothideomycetes</taxon>
        <taxon>Pleosporomycetidae</taxon>
        <taxon>Pleosporales</taxon>
        <taxon>Pleosporineae</taxon>
        <taxon>Phaeosphaeriaceae</taxon>
        <taxon>Parastagonospora</taxon>
    </lineage>
</organism>
<gene>
    <name evidence="1" type="ORF">SNOG_04845</name>
</gene>
<sequence>MFRCYALVGGQAAMMDVERAESGAVGHTTAMLAANDRRRVLGSCQIFSRISQAPSLAGLLVAKMA</sequence>
<dbReference type="GeneID" id="5972133"/>
<dbReference type="VEuPathDB" id="FungiDB:JI435_439830"/>
<protein>
    <submittedName>
        <fullName evidence="1">Uncharacterized protein</fullName>
    </submittedName>
</protein>
<name>Q0UTR9_PHANO</name>
<proteinExistence type="predicted"/>
<dbReference type="RefSeq" id="XP_001795258.1">
    <property type="nucleotide sequence ID" value="XM_001795206.1"/>
</dbReference>
<dbReference type="AlphaFoldDB" id="Q0UTR9"/>